<dbReference type="PROSITE" id="PS50157">
    <property type="entry name" value="ZINC_FINGER_C2H2_2"/>
    <property type="match status" value="3"/>
</dbReference>
<evidence type="ECO:0000256" key="5">
    <source>
        <dbReference type="ARBA" id="ARBA00023015"/>
    </source>
</evidence>
<geneLocation type="plasmid" evidence="11">
    <name>pMSR2B</name>
</geneLocation>
<keyword evidence="11" id="KW-0614">Plasmid</keyword>
<dbReference type="InterPro" id="IPR036236">
    <property type="entry name" value="Znf_C2H2_sf"/>
</dbReference>
<dbReference type="EMBL" id="JAUOOM010000011">
    <property type="protein sequence ID" value="MDO6407524.1"/>
    <property type="molecule type" value="Genomic_DNA"/>
</dbReference>
<evidence type="ECO:0000313" key="10">
    <source>
        <dbReference type="EMBL" id="MDO6407524.1"/>
    </source>
</evidence>
<dbReference type="PANTHER" id="PTHR24388:SF54">
    <property type="entry name" value="PROTEIN ESCARGOT"/>
    <property type="match status" value="1"/>
</dbReference>
<dbReference type="InterPro" id="IPR013087">
    <property type="entry name" value="Znf_C2H2_type"/>
</dbReference>
<feature type="domain" description="C2H2-type" evidence="9">
    <location>
        <begin position="281"/>
        <end position="310"/>
    </location>
</feature>
<evidence type="ECO:0000256" key="4">
    <source>
        <dbReference type="ARBA" id="ARBA00022833"/>
    </source>
</evidence>
<keyword evidence="4" id="KW-0862">Zinc</keyword>
<evidence type="ECO:0000313" key="11">
    <source>
        <dbReference type="EMBL" id="QGR09430.1"/>
    </source>
</evidence>
<dbReference type="KEGG" id="ppho:CTZ24_23430"/>
<feature type="domain" description="C2H2-type" evidence="9">
    <location>
        <begin position="341"/>
        <end position="369"/>
    </location>
</feature>
<feature type="domain" description="C2H2-type" evidence="9">
    <location>
        <begin position="311"/>
        <end position="340"/>
    </location>
</feature>
<dbReference type="PANTHER" id="PTHR24388">
    <property type="entry name" value="ZINC FINGER PROTEIN"/>
    <property type="match status" value="1"/>
</dbReference>
<proteinExistence type="predicted"/>
<keyword evidence="5" id="KW-0805">Transcription regulation</keyword>
<dbReference type="Pfam" id="PF00096">
    <property type="entry name" value="zf-C2H2"/>
    <property type="match status" value="1"/>
</dbReference>
<evidence type="ECO:0000256" key="8">
    <source>
        <dbReference type="SAM" id="MobiDB-lite"/>
    </source>
</evidence>
<keyword evidence="6" id="KW-0804">Transcription</keyword>
<evidence type="ECO:0000259" key="9">
    <source>
        <dbReference type="PROSITE" id="PS50157"/>
    </source>
</evidence>
<dbReference type="SMART" id="SM00355">
    <property type="entry name" value="ZnF_C2H2"/>
    <property type="match status" value="5"/>
</dbReference>
<geneLocation type="plasmid" evidence="12">
    <name>pmsr2b</name>
</geneLocation>
<dbReference type="GO" id="GO:0008270">
    <property type="term" value="F:zinc ion binding"/>
    <property type="evidence" value="ECO:0007669"/>
    <property type="project" value="UniProtKB-KW"/>
</dbReference>
<keyword evidence="1" id="KW-0479">Metal-binding</keyword>
<evidence type="ECO:0000256" key="1">
    <source>
        <dbReference type="ARBA" id="ARBA00022723"/>
    </source>
</evidence>
<sequence>MSQSHEFYRYAAPGERQLKYHHGTRQQVRYLPGVELRSGAQQRLRVIAVGNSHIYQADGEKIVHFNLADRLASLSGIVDEEGILVSREIWYPFGGTASWLTGVQAGAALKFKRYAGKERDATGLIYFGWRCYVPWKMRWLNCDPAGTIDGLNLFCMVSNNPLTLRDRDGRVGENEPLDVSMGGDLGATNPGDRSLPPIKRYLRMLAISQPPQAEAIPLPDPIPQPPVAPVTEDRPETLQPGTSTDSKTKNKSWCRKCVPPKSFSSYNKRNLHLLQVHKIGFECKHDGCGKTFADKQHYESHINVHAGEKPYICEVEGCDRRFFSMSDLCHHKHTHDEAGEFNCTKCEKKFKTSRTLSAHNKYTHGMNEKRHPCNENGCNVVSYTLTQYKRHEKSHRSSVRH</sequence>
<evidence type="ECO:0000313" key="12">
    <source>
        <dbReference type="Proteomes" id="UP000424872"/>
    </source>
</evidence>
<dbReference type="SUPFAM" id="SSF57667">
    <property type="entry name" value="beta-beta-alpha zinc fingers"/>
    <property type="match status" value="2"/>
</dbReference>
<evidence type="ECO:0000256" key="2">
    <source>
        <dbReference type="ARBA" id="ARBA00022737"/>
    </source>
</evidence>
<dbReference type="Proteomes" id="UP000424872">
    <property type="component" value="Plasmid pMSR2B"/>
</dbReference>
<dbReference type="FunFam" id="3.30.160.60:FF:000032">
    <property type="entry name" value="Krueppel-like factor 4"/>
    <property type="match status" value="1"/>
</dbReference>
<dbReference type="GO" id="GO:0000981">
    <property type="term" value="F:DNA-binding transcription factor activity, RNA polymerase II-specific"/>
    <property type="evidence" value="ECO:0007669"/>
    <property type="project" value="TreeGrafter"/>
</dbReference>
<dbReference type="Gene3D" id="3.30.160.60">
    <property type="entry name" value="Classic Zinc Finger"/>
    <property type="match status" value="2"/>
</dbReference>
<evidence type="ECO:0000256" key="7">
    <source>
        <dbReference type="PROSITE-ProRule" id="PRU00042"/>
    </source>
</evidence>
<keyword evidence="3 7" id="KW-0863">Zinc-finger</keyword>
<gene>
    <name evidence="11" type="ORF">CTZ24_23430</name>
    <name evidence="10" type="ORF">Q3404_13160</name>
</gene>
<keyword evidence="2" id="KW-0677">Repeat</keyword>
<dbReference type="GO" id="GO:0000978">
    <property type="term" value="F:RNA polymerase II cis-regulatory region sequence-specific DNA binding"/>
    <property type="evidence" value="ECO:0007669"/>
    <property type="project" value="TreeGrafter"/>
</dbReference>
<feature type="region of interest" description="Disordered" evidence="8">
    <location>
        <begin position="215"/>
        <end position="250"/>
    </location>
</feature>
<dbReference type="EMBL" id="CP024638">
    <property type="protein sequence ID" value="QGR09430.1"/>
    <property type="molecule type" value="Genomic_DNA"/>
</dbReference>
<dbReference type="InterPro" id="IPR022385">
    <property type="entry name" value="Rhs_assc_core"/>
</dbReference>
<dbReference type="NCBIfam" id="TIGR03696">
    <property type="entry name" value="Rhs_assc_core"/>
    <property type="match status" value="1"/>
</dbReference>
<accession>A0AAP9KRU8</accession>
<reference evidence="10" key="3">
    <citation type="submission" date="2023-07" db="EMBL/GenBank/DDBJ databases">
        <title>The extreme plant-growth-promoting properties of Pantoea phytobeneficialis PF55 revealed by functional and genomic analysis.</title>
        <authorList>
            <person name="Nascimento F.X."/>
            <person name="Marcio R.J."/>
        </authorList>
    </citation>
    <scope>NUCLEOTIDE SEQUENCE</scope>
    <source>
        <strain evidence="10">PF55</strain>
    </source>
</reference>
<dbReference type="RefSeq" id="WP_208726813.1">
    <property type="nucleotide sequence ID" value="NZ_CP024638.1"/>
</dbReference>
<feature type="compositionally biased region" description="Pro residues" evidence="8">
    <location>
        <begin position="218"/>
        <end position="228"/>
    </location>
</feature>
<organism evidence="11 12">
    <name type="scientific">Pantoea phytobeneficialis</name>
    <dbReference type="NCBI Taxonomy" id="2052056"/>
    <lineage>
        <taxon>Bacteria</taxon>
        <taxon>Pseudomonadati</taxon>
        <taxon>Pseudomonadota</taxon>
        <taxon>Gammaproteobacteria</taxon>
        <taxon>Enterobacterales</taxon>
        <taxon>Erwiniaceae</taxon>
        <taxon>Pantoea</taxon>
    </lineage>
</organism>
<evidence type="ECO:0000256" key="3">
    <source>
        <dbReference type="ARBA" id="ARBA00022771"/>
    </source>
</evidence>
<dbReference type="InterPro" id="IPR050527">
    <property type="entry name" value="Snail/Krueppel_Znf"/>
</dbReference>
<evidence type="ECO:0000313" key="13">
    <source>
        <dbReference type="Proteomes" id="UP001171299"/>
    </source>
</evidence>
<name>A0AAP9KRU8_9GAMM</name>
<reference evidence="11" key="2">
    <citation type="journal article" date="2020" name="Environ. Microbiol.">
        <title>The extreme plant-growth-promoting properties of Pantoea phytobeneficialis MSR2 revealed by functional and genomic analysis.</title>
        <authorList>
            <person name="Nascimento F.X."/>
            <person name="Hernandez A.G."/>
            <person name="Glick B.R."/>
            <person name="Rossi M.J."/>
        </authorList>
    </citation>
    <scope>NUCLEOTIDE SEQUENCE</scope>
    <source>
        <strain evidence="11">MSR2</strain>
    </source>
</reference>
<reference evidence="12" key="1">
    <citation type="submission" date="2017-11" db="EMBL/GenBank/DDBJ databases">
        <title>Genome sequence of Pantoea sp. MSR2.</title>
        <authorList>
            <person name="Nascimento F.X."/>
        </authorList>
    </citation>
    <scope>NUCLEOTIDE SEQUENCE [LARGE SCALE GENOMIC DNA]</scope>
    <source>
        <strain evidence="12">MSR2</strain>
        <plasmid evidence="12">pmsr2b</plasmid>
    </source>
</reference>
<dbReference type="Gene3D" id="2.180.10.10">
    <property type="entry name" value="RHS repeat-associated core"/>
    <property type="match status" value="1"/>
</dbReference>
<feature type="region of interest" description="Disordered" evidence="8">
    <location>
        <begin position="166"/>
        <end position="192"/>
    </location>
</feature>
<dbReference type="AlphaFoldDB" id="A0AAP9KRU8"/>
<dbReference type="PROSITE" id="PS00028">
    <property type="entry name" value="ZINC_FINGER_C2H2_1"/>
    <property type="match status" value="3"/>
</dbReference>
<keyword evidence="13" id="KW-1185">Reference proteome</keyword>
<evidence type="ECO:0000256" key="6">
    <source>
        <dbReference type="ARBA" id="ARBA00023163"/>
    </source>
</evidence>
<dbReference type="Proteomes" id="UP001171299">
    <property type="component" value="Unassembled WGS sequence"/>
</dbReference>
<protein>
    <submittedName>
        <fullName evidence="10">RHS repeat-associated core domain-containing protein</fullName>
    </submittedName>
</protein>